<evidence type="ECO:0000256" key="1">
    <source>
        <dbReference type="SAM" id="MobiDB-lite"/>
    </source>
</evidence>
<organism evidence="2 3">
    <name type="scientific">Nocardioides agariphilus</name>
    <dbReference type="NCBI Taxonomy" id="433664"/>
    <lineage>
        <taxon>Bacteria</taxon>
        <taxon>Bacillati</taxon>
        <taxon>Actinomycetota</taxon>
        <taxon>Actinomycetes</taxon>
        <taxon>Propionibacteriales</taxon>
        <taxon>Nocardioidaceae</taxon>
        <taxon>Nocardioides</taxon>
    </lineage>
</organism>
<name>A0A930YJL7_9ACTN</name>
<accession>A0A930YJL7</accession>
<gene>
    <name evidence="2" type="ORF">ISU10_16165</name>
</gene>
<reference evidence="2" key="1">
    <citation type="submission" date="2020-11" db="EMBL/GenBank/DDBJ databases">
        <title>Nocardioides cynanchi sp. nov., isolated from soil of rhizosphere of Cynanchum wilfordii.</title>
        <authorList>
            <person name="Lee J.-S."/>
            <person name="Suh M.K."/>
            <person name="Kim J.-S."/>
        </authorList>
    </citation>
    <scope>NUCLEOTIDE SEQUENCE</scope>
    <source>
        <strain evidence="2">KCTC 19276</strain>
    </source>
</reference>
<dbReference type="Proteomes" id="UP000660668">
    <property type="component" value="Unassembled WGS sequence"/>
</dbReference>
<evidence type="ECO:0000313" key="2">
    <source>
        <dbReference type="EMBL" id="MBF4769303.1"/>
    </source>
</evidence>
<evidence type="ECO:0000313" key="3">
    <source>
        <dbReference type="Proteomes" id="UP000660668"/>
    </source>
</evidence>
<keyword evidence="3" id="KW-1185">Reference proteome</keyword>
<dbReference type="AlphaFoldDB" id="A0A930YJL7"/>
<comment type="caution">
    <text evidence="2">The sequence shown here is derived from an EMBL/GenBank/DDBJ whole genome shotgun (WGS) entry which is preliminary data.</text>
</comment>
<dbReference type="EMBL" id="JADKPO010000023">
    <property type="protein sequence ID" value="MBF4769303.1"/>
    <property type="molecule type" value="Genomic_DNA"/>
</dbReference>
<dbReference type="RefSeq" id="WP_194697447.1">
    <property type="nucleotide sequence ID" value="NZ_JADKPO010000023.1"/>
</dbReference>
<feature type="region of interest" description="Disordered" evidence="1">
    <location>
        <begin position="1"/>
        <end position="39"/>
    </location>
</feature>
<proteinExistence type="predicted"/>
<protein>
    <submittedName>
        <fullName evidence="2">Uncharacterized protein</fullName>
    </submittedName>
</protein>
<sequence>MAWGFAPEPEQKGAGLSRTPGTDGIAPAGWPREVRPPGVPGWERSAAEWLLDLCPADWRGYPGLRRHLVVLARFALLHVEAGQAAAARGLSETRADLRDVADLDVIDAAVQTWQLEQARLVGLRRAVGLVEDAVRGRRFTARL</sequence>